<evidence type="ECO:0000313" key="2">
    <source>
        <dbReference type="Proteomes" id="UP000183469"/>
    </source>
</evidence>
<reference evidence="1 2" key="1">
    <citation type="submission" date="2016-10" db="EMBL/GenBank/DDBJ databases">
        <authorList>
            <person name="de Groot N.N."/>
        </authorList>
    </citation>
    <scope>NUCLEOTIDE SEQUENCE [LARGE SCALE GENOMIC DNA]</scope>
    <source>
        <strain evidence="1 2">DSM 2872</strain>
    </source>
</reference>
<protein>
    <submittedName>
        <fullName evidence="1">Uncharacterized protein</fullName>
    </submittedName>
</protein>
<proteinExistence type="predicted"/>
<evidence type="ECO:0000313" key="1">
    <source>
        <dbReference type="EMBL" id="SDZ95854.1"/>
    </source>
</evidence>
<sequence>MEYTLQVLYRLGMAWPVTSWDYLQRFMRALNGLGYFDEA</sequence>
<accession>A0A1H3XAZ7</accession>
<dbReference type="AlphaFoldDB" id="A0A1H3XAZ7"/>
<gene>
    <name evidence="1" type="ORF">SAMN05660648_01372</name>
</gene>
<organism evidence="1 2">
    <name type="scientific">Selenomonas ruminantium</name>
    <dbReference type="NCBI Taxonomy" id="971"/>
    <lineage>
        <taxon>Bacteria</taxon>
        <taxon>Bacillati</taxon>
        <taxon>Bacillota</taxon>
        <taxon>Negativicutes</taxon>
        <taxon>Selenomonadales</taxon>
        <taxon>Selenomonadaceae</taxon>
        <taxon>Selenomonas</taxon>
    </lineage>
</organism>
<dbReference type="EMBL" id="FNQG01000005">
    <property type="protein sequence ID" value="SDZ95854.1"/>
    <property type="molecule type" value="Genomic_DNA"/>
</dbReference>
<name>A0A1H3XAZ7_SELRU</name>
<dbReference type="Proteomes" id="UP000183469">
    <property type="component" value="Unassembled WGS sequence"/>
</dbReference>